<reference evidence="2 3" key="1">
    <citation type="submission" date="2023-03" db="EMBL/GenBank/DDBJ databases">
        <title>WGS of Gossypium arboreum.</title>
        <authorList>
            <person name="Yu D."/>
        </authorList>
    </citation>
    <scope>NUCLEOTIDE SEQUENCE [LARGE SCALE GENOMIC DNA]</scope>
    <source>
        <tissue evidence="2">Leaf</tissue>
    </source>
</reference>
<dbReference type="InterPro" id="IPR046796">
    <property type="entry name" value="Transposase_32_dom"/>
</dbReference>
<evidence type="ECO:0000313" key="2">
    <source>
        <dbReference type="EMBL" id="KAK5819561.1"/>
    </source>
</evidence>
<gene>
    <name evidence="2" type="ORF">PVK06_024571</name>
</gene>
<sequence length="154" mass="17600">MARIQQIVEALNWELFCEKRPSADEELAREFYENLTPNESTTVSIRGTKAPITSNAINKFFELPDFKYDEYSSLMRNIETENLQEILEKLTILSSKWTMSKQGIHTYHSEYLTPLAKDSITSPRSLRSAIQVDGHNATYAVASTSLLEIFKNMG</sequence>
<dbReference type="Proteomes" id="UP001358586">
    <property type="component" value="Chromosome 7"/>
</dbReference>
<comment type="caution">
    <text evidence="2">The sequence shown here is derived from an EMBL/GenBank/DDBJ whole genome shotgun (WGS) entry which is preliminary data.</text>
</comment>
<dbReference type="Pfam" id="PF20167">
    <property type="entry name" value="Transposase_32"/>
    <property type="match status" value="1"/>
</dbReference>
<evidence type="ECO:0000259" key="1">
    <source>
        <dbReference type="Pfam" id="PF20167"/>
    </source>
</evidence>
<keyword evidence="3" id="KW-1185">Reference proteome</keyword>
<name>A0ABR0PE35_GOSAR</name>
<evidence type="ECO:0000313" key="3">
    <source>
        <dbReference type="Proteomes" id="UP001358586"/>
    </source>
</evidence>
<organism evidence="2 3">
    <name type="scientific">Gossypium arboreum</name>
    <name type="common">Tree cotton</name>
    <name type="synonym">Gossypium nanking</name>
    <dbReference type="NCBI Taxonomy" id="29729"/>
    <lineage>
        <taxon>Eukaryota</taxon>
        <taxon>Viridiplantae</taxon>
        <taxon>Streptophyta</taxon>
        <taxon>Embryophyta</taxon>
        <taxon>Tracheophyta</taxon>
        <taxon>Spermatophyta</taxon>
        <taxon>Magnoliopsida</taxon>
        <taxon>eudicotyledons</taxon>
        <taxon>Gunneridae</taxon>
        <taxon>Pentapetalae</taxon>
        <taxon>rosids</taxon>
        <taxon>malvids</taxon>
        <taxon>Malvales</taxon>
        <taxon>Malvaceae</taxon>
        <taxon>Malvoideae</taxon>
        <taxon>Gossypium</taxon>
    </lineage>
</organism>
<accession>A0ABR0PE35</accession>
<dbReference type="EMBL" id="JARKNE010000007">
    <property type="protein sequence ID" value="KAK5819561.1"/>
    <property type="molecule type" value="Genomic_DNA"/>
</dbReference>
<protein>
    <recommendedName>
        <fullName evidence="1">Putative plant transposon protein domain-containing protein</fullName>
    </recommendedName>
</protein>
<feature type="domain" description="Putative plant transposon protein" evidence="1">
    <location>
        <begin position="10"/>
        <end position="117"/>
    </location>
</feature>
<proteinExistence type="predicted"/>